<evidence type="ECO:0008006" key="5">
    <source>
        <dbReference type="Google" id="ProtNLM"/>
    </source>
</evidence>
<feature type="binding site" evidence="2">
    <location>
        <position position="212"/>
    </location>
    <ligand>
        <name>pyruvate</name>
        <dbReference type="ChEBI" id="CHEBI:15361"/>
    </ligand>
</feature>
<keyword evidence="1" id="KW-0456">Lyase</keyword>
<name>W9X5K5_9EURO</name>
<dbReference type="SMART" id="SM01130">
    <property type="entry name" value="DHDPS"/>
    <property type="match status" value="1"/>
</dbReference>
<dbReference type="STRING" id="1182543.W9X5K5"/>
<dbReference type="Pfam" id="PF00701">
    <property type="entry name" value="DHDPS"/>
    <property type="match status" value="1"/>
</dbReference>
<proteinExistence type="inferred from homology"/>
<dbReference type="RefSeq" id="XP_007750019.1">
    <property type="nucleotide sequence ID" value="XM_007751829.1"/>
</dbReference>
<evidence type="ECO:0000313" key="3">
    <source>
        <dbReference type="EMBL" id="EXJ65729.1"/>
    </source>
</evidence>
<evidence type="ECO:0000256" key="1">
    <source>
        <dbReference type="PIRNR" id="PIRNR001365"/>
    </source>
</evidence>
<dbReference type="GO" id="GO:0008840">
    <property type="term" value="F:4-hydroxy-tetrahydrodipicolinate synthase activity"/>
    <property type="evidence" value="ECO:0007669"/>
    <property type="project" value="TreeGrafter"/>
</dbReference>
<organism evidence="3 4">
    <name type="scientific">Cladophialophora psammophila CBS 110553</name>
    <dbReference type="NCBI Taxonomy" id="1182543"/>
    <lineage>
        <taxon>Eukaryota</taxon>
        <taxon>Fungi</taxon>
        <taxon>Dikarya</taxon>
        <taxon>Ascomycota</taxon>
        <taxon>Pezizomycotina</taxon>
        <taxon>Eurotiomycetes</taxon>
        <taxon>Chaetothyriomycetidae</taxon>
        <taxon>Chaetothyriales</taxon>
        <taxon>Herpotrichiellaceae</taxon>
        <taxon>Cladophialophora</taxon>
    </lineage>
</organism>
<dbReference type="AlphaFoldDB" id="W9X5K5"/>
<evidence type="ECO:0000313" key="4">
    <source>
        <dbReference type="Proteomes" id="UP000019471"/>
    </source>
</evidence>
<reference evidence="3 4" key="1">
    <citation type="submission" date="2013-03" db="EMBL/GenBank/DDBJ databases">
        <title>The Genome Sequence of Cladophialophora psammophila CBS 110553.</title>
        <authorList>
            <consortium name="The Broad Institute Genomics Platform"/>
            <person name="Cuomo C."/>
            <person name="de Hoog S."/>
            <person name="Gorbushina A."/>
            <person name="Walker B."/>
            <person name="Young S.K."/>
            <person name="Zeng Q."/>
            <person name="Gargeya S."/>
            <person name="Fitzgerald M."/>
            <person name="Haas B."/>
            <person name="Abouelleil A."/>
            <person name="Allen A.W."/>
            <person name="Alvarado L."/>
            <person name="Arachchi H.M."/>
            <person name="Berlin A.M."/>
            <person name="Chapman S.B."/>
            <person name="Gainer-Dewar J."/>
            <person name="Goldberg J."/>
            <person name="Griggs A."/>
            <person name="Gujja S."/>
            <person name="Hansen M."/>
            <person name="Howarth C."/>
            <person name="Imamovic A."/>
            <person name="Ireland A."/>
            <person name="Larimer J."/>
            <person name="McCowan C."/>
            <person name="Murphy C."/>
            <person name="Pearson M."/>
            <person name="Poon T.W."/>
            <person name="Priest M."/>
            <person name="Roberts A."/>
            <person name="Saif S."/>
            <person name="Shea T."/>
            <person name="Sisk P."/>
            <person name="Sykes S."/>
            <person name="Wortman J."/>
            <person name="Nusbaum C."/>
            <person name="Birren B."/>
        </authorList>
    </citation>
    <scope>NUCLEOTIDE SEQUENCE [LARGE SCALE GENOMIC DNA]</scope>
    <source>
        <strain evidence="3 4">CBS 110553</strain>
    </source>
</reference>
<dbReference type="GeneID" id="19195946"/>
<dbReference type="PANTHER" id="PTHR12128:SF47">
    <property type="entry name" value="DIHYDRODIPICOLINATE SYNTHASE-RELATED"/>
    <property type="match status" value="1"/>
</dbReference>
<comment type="similarity">
    <text evidence="1">Belongs to the DapA family.</text>
</comment>
<dbReference type="Proteomes" id="UP000019471">
    <property type="component" value="Unassembled WGS sequence"/>
</dbReference>
<dbReference type="eggNOG" id="ENOG502SG3E">
    <property type="taxonomic scope" value="Eukaryota"/>
</dbReference>
<dbReference type="PRINTS" id="PR00146">
    <property type="entry name" value="DHPICSNTHASE"/>
</dbReference>
<dbReference type="SUPFAM" id="SSF51569">
    <property type="entry name" value="Aldolase"/>
    <property type="match status" value="1"/>
</dbReference>
<dbReference type="Gene3D" id="3.20.20.70">
    <property type="entry name" value="Aldolase class I"/>
    <property type="match status" value="2"/>
</dbReference>
<comment type="caution">
    <text evidence="3">The sequence shown here is derived from an EMBL/GenBank/DDBJ whole genome shotgun (WGS) entry which is preliminary data.</text>
</comment>
<dbReference type="HOGENOM" id="CLU_049343_0_2_1"/>
<accession>W9X5K5</accession>
<dbReference type="CDD" id="cd00408">
    <property type="entry name" value="DHDPS-like"/>
    <property type="match status" value="1"/>
</dbReference>
<dbReference type="InterPro" id="IPR013785">
    <property type="entry name" value="Aldolase_TIM"/>
</dbReference>
<dbReference type="PIRSF" id="PIRSF001365">
    <property type="entry name" value="DHDPS"/>
    <property type="match status" value="1"/>
</dbReference>
<sequence length="308" mass="32859">MALQQAHSHTDPADTKDCLTAPKPGCYVPAVTFFDPDTDQLCLDAQAKYSYLASTGLSWLVILGTNAETFLLTSEERMTLLGLARRSVPKGYPIIAGVSGHSTAQVLELISDAYNASANYALVLPCAYFGKQTTSAVVRSFYKEVASVSSLPIIIYNFPAVCNGLDLDANIITDIVKEAPNVIDSQSPVSQWCGGQSDFLFGGLASGSAGCIAAFGNVFPKAVIRIYELWAGGQHDEALALQKLVASAETATKAGIASTKYAAADFTAPKAGISDGVRLLKPRRPYKEPSDAVKRSIQTVMEVLHREE</sequence>
<evidence type="ECO:0000256" key="2">
    <source>
        <dbReference type="PIRSR" id="PIRSR001365-2"/>
    </source>
</evidence>
<dbReference type="EMBL" id="AMGX01000024">
    <property type="protein sequence ID" value="EXJ65729.1"/>
    <property type="molecule type" value="Genomic_DNA"/>
</dbReference>
<dbReference type="OrthoDB" id="191315at2759"/>
<dbReference type="InterPro" id="IPR002220">
    <property type="entry name" value="DapA-like"/>
</dbReference>
<protein>
    <recommendedName>
        <fullName evidence="5">4-hydroxy-2-oxoglutarate aldolase, mitochondrial</fullName>
    </recommendedName>
</protein>
<gene>
    <name evidence="3" type="ORF">A1O5_11257</name>
</gene>
<dbReference type="PANTHER" id="PTHR12128">
    <property type="entry name" value="DIHYDRODIPICOLINATE SYNTHASE"/>
    <property type="match status" value="1"/>
</dbReference>
<keyword evidence="4" id="KW-1185">Reference proteome</keyword>